<dbReference type="AlphaFoldDB" id="A0A7S2HGN8"/>
<accession>A0A7S2HGN8</accession>
<gene>
    <name evidence="1" type="ORF">DSPE1174_LOCUS31716</name>
</gene>
<protein>
    <submittedName>
        <fullName evidence="1">Uncharacterized protein</fullName>
    </submittedName>
</protein>
<organism evidence="1">
    <name type="scientific">Octactis speculum</name>
    <dbReference type="NCBI Taxonomy" id="3111310"/>
    <lineage>
        <taxon>Eukaryota</taxon>
        <taxon>Sar</taxon>
        <taxon>Stramenopiles</taxon>
        <taxon>Ochrophyta</taxon>
        <taxon>Dictyochophyceae</taxon>
        <taxon>Dictyochales</taxon>
        <taxon>Dictyochaceae</taxon>
        <taxon>Octactis</taxon>
    </lineage>
</organism>
<evidence type="ECO:0000313" key="1">
    <source>
        <dbReference type="EMBL" id="CAD9490184.1"/>
    </source>
</evidence>
<proteinExistence type="predicted"/>
<reference evidence="1" key="1">
    <citation type="submission" date="2021-01" db="EMBL/GenBank/DDBJ databases">
        <authorList>
            <person name="Corre E."/>
            <person name="Pelletier E."/>
            <person name="Niang G."/>
            <person name="Scheremetjew M."/>
            <person name="Finn R."/>
            <person name="Kale V."/>
            <person name="Holt S."/>
            <person name="Cochrane G."/>
            <person name="Meng A."/>
            <person name="Brown T."/>
            <person name="Cohen L."/>
        </authorList>
    </citation>
    <scope>NUCLEOTIDE SEQUENCE</scope>
    <source>
        <strain evidence="1">CCMP1381</strain>
    </source>
</reference>
<name>A0A7S2HGN8_9STRA</name>
<sequence length="119" mass="12969">MIKDSSGQPNPVILVHLIGSTPKLREDKTPNIADVKAFGERIYNESSPNQPILTKLMQEAVKIGSSGSTRPVHVNYITQDAESFLNTHDVALMLGVGLGPQPLSIKTKRIQECTPSFKS</sequence>
<dbReference type="EMBL" id="HBGS01060840">
    <property type="protein sequence ID" value="CAD9490184.1"/>
    <property type="molecule type" value="Transcribed_RNA"/>
</dbReference>